<gene>
    <name evidence="1" type="ORF">BFS30_24415</name>
</gene>
<evidence type="ECO:0000313" key="1">
    <source>
        <dbReference type="EMBL" id="AOM80027.1"/>
    </source>
</evidence>
<name>A0A1D7QMZ5_9SPHI</name>
<sequence length="208" mass="23111">MKIELKNIKHSPSLSEETEAFTANLYINDVHAGYAKNNGHGGSTDYYHADEKGRDLIHEAEEHCLSLPDKQYPAAYGMDAYSLKMNLEHFIDDLLSSHLQEKENKKFDNKINKAMINGIVYGLPNDSSVSIVAFKIPLSQLLTLPVGPDSIKNAIIKNVLPDIKPGEIILNTNIPEQILKDAGLKEGQYMVPQKTVAPKQTQKKGKSL</sequence>
<dbReference type="AlphaFoldDB" id="A0A1D7QMZ5"/>
<dbReference type="OrthoDB" id="7874815at2"/>
<dbReference type="Proteomes" id="UP000094313">
    <property type="component" value="Chromosome"/>
</dbReference>
<protein>
    <submittedName>
        <fullName evidence="1">Uncharacterized protein</fullName>
    </submittedName>
</protein>
<dbReference type="KEGG" id="psty:BFS30_24415"/>
<accession>A0A1D7QMZ5</accession>
<proteinExistence type="predicted"/>
<dbReference type="RefSeq" id="WP_069381689.1">
    <property type="nucleotide sequence ID" value="NZ_CP017141.1"/>
</dbReference>
<keyword evidence="2" id="KW-1185">Reference proteome</keyword>
<organism evidence="1 2">
    <name type="scientific">Pedobacter steynii</name>
    <dbReference type="NCBI Taxonomy" id="430522"/>
    <lineage>
        <taxon>Bacteria</taxon>
        <taxon>Pseudomonadati</taxon>
        <taxon>Bacteroidota</taxon>
        <taxon>Sphingobacteriia</taxon>
        <taxon>Sphingobacteriales</taxon>
        <taxon>Sphingobacteriaceae</taxon>
        <taxon>Pedobacter</taxon>
    </lineage>
</organism>
<evidence type="ECO:0000313" key="2">
    <source>
        <dbReference type="Proteomes" id="UP000094313"/>
    </source>
</evidence>
<dbReference type="EMBL" id="CP017141">
    <property type="protein sequence ID" value="AOM80027.1"/>
    <property type="molecule type" value="Genomic_DNA"/>
</dbReference>
<reference evidence="1 2" key="1">
    <citation type="submission" date="2016-08" db="EMBL/GenBank/DDBJ databases">
        <authorList>
            <person name="Seilhamer J.J."/>
        </authorList>
    </citation>
    <scope>NUCLEOTIDE SEQUENCE [LARGE SCALE GENOMIC DNA]</scope>
    <source>
        <strain evidence="1 2">DX4</strain>
    </source>
</reference>